<keyword evidence="4" id="KW-0479">Metal-binding</keyword>
<keyword evidence="10" id="KW-1185">Reference proteome</keyword>
<evidence type="ECO:0000256" key="5">
    <source>
        <dbReference type="ARBA" id="ARBA00023004"/>
    </source>
</evidence>
<dbReference type="Gene3D" id="3.20.20.70">
    <property type="entry name" value="Aldolase class I"/>
    <property type="match status" value="1"/>
</dbReference>
<evidence type="ECO:0000256" key="6">
    <source>
        <dbReference type="ARBA" id="ARBA00023014"/>
    </source>
</evidence>
<keyword evidence="5" id="KW-0408">Iron</keyword>
<evidence type="ECO:0000256" key="2">
    <source>
        <dbReference type="ARBA" id="ARBA00022485"/>
    </source>
</evidence>
<evidence type="ECO:0000313" key="8">
    <source>
        <dbReference type="EMBL" id="AOY75665.1"/>
    </source>
</evidence>
<dbReference type="GO" id="GO:0003824">
    <property type="term" value="F:catalytic activity"/>
    <property type="evidence" value="ECO:0007669"/>
    <property type="project" value="InterPro"/>
</dbReference>
<dbReference type="EMBL" id="CP017603">
    <property type="protein sequence ID" value="AOY75665.1"/>
    <property type="molecule type" value="Genomic_DNA"/>
</dbReference>
<dbReference type="Pfam" id="PF13186">
    <property type="entry name" value="SPASM"/>
    <property type="match status" value="1"/>
</dbReference>
<dbReference type="InterPro" id="IPR034391">
    <property type="entry name" value="AdoMet-like_SPASM_containing"/>
</dbReference>
<dbReference type="PROSITE" id="PS51918">
    <property type="entry name" value="RADICAL_SAM"/>
    <property type="match status" value="1"/>
</dbReference>
<reference evidence="8 10" key="1">
    <citation type="submission" date="2016-10" db="EMBL/GenBank/DDBJ databases">
        <title>Complete Genome Sequence of Acetogen Clostridium formicoaceticum ATCC 27076.</title>
        <authorList>
            <person name="Bao T."/>
            <person name="Cheng C."/>
            <person name="Zhao J."/>
            <person name="Yang S.-T."/>
            <person name="Wang J."/>
            <person name="Wang M."/>
        </authorList>
    </citation>
    <scope>NUCLEOTIDE SEQUENCE [LARGE SCALE GENOMIC DNA]</scope>
    <source>
        <strain evidence="8 10">ATCC 27076</strain>
    </source>
</reference>
<dbReference type="PANTHER" id="PTHR11228:SF34">
    <property type="entry name" value="TUNGSTEN-CONTAINING ALDEHYDE FERREDOXIN OXIDOREDUCTASE COFACTOR MODIFYING PROTEIN"/>
    <property type="match status" value="1"/>
</dbReference>
<feature type="domain" description="Radical SAM core" evidence="7">
    <location>
        <begin position="52"/>
        <end position="268"/>
    </location>
</feature>
<dbReference type="SFLD" id="SFLDG01387">
    <property type="entry name" value="BtrN-like_SPASM_domain_contain"/>
    <property type="match status" value="1"/>
</dbReference>
<dbReference type="CDD" id="cd01335">
    <property type="entry name" value="Radical_SAM"/>
    <property type="match status" value="1"/>
</dbReference>
<dbReference type="KEGG" id="cfm:BJL90_07015"/>
<dbReference type="InterPro" id="IPR023885">
    <property type="entry name" value="4Fe4S-binding_SPASM_dom"/>
</dbReference>
<dbReference type="SFLD" id="SFLDG01067">
    <property type="entry name" value="SPASM/twitch_domain_containing"/>
    <property type="match status" value="1"/>
</dbReference>
<dbReference type="InterPro" id="IPR007197">
    <property type="entry name" value="rSAM"/>
</dbReference>
<reference evidence="9 11" key="2">
    <citation type="submission" date="2017-03" db="EMBL/GenBank/DDBJ databases">
        <title>Complete sequence of Clostridium formicaceticum DSM 92.</title>
        <authorList>
            <person name="Poehlein A."/>
            <person name="Karl M."/>
            <person name="Bengelsdorf F.R."/>
            <person name="Duerre P."/>
            <person name="Daniel R."/>
        </authorList>
    </citation>
    <scope>NUCLEOTIDE SEQUENCE [LARGE SCALE GENOMIC DNA]</scope>
    <source>
        <strain evidence="9 11">DSM 92</strain>
    </source>
</reference>
<organism evidence="9 11">
    <name type="scientific">Clostridium formicaceticum</name>
    <dbReference type="NCBI Taxonomy" id="1497"/>
    <lineage>
        <taxon>Bacteria</taxon>
        <taxon>Bacillati</taxon>
        <taxon>Bacillota</taxon>
        <taxon>Clostridia</taxon>
        <taxon>Eubacteriales</taxon>
        <taxon>Clostridiaceae</taxon>
        <taxon>Clostridium</taxon>
    </lineage>
</organism>
<dbReference type="Proteomes" id="UP000177894">
    <property type="component" value="Chromosome"/>
</dbReference>
<dbReference type="AlphaFoldDB" id="A0AAC9WEQ3"/>
<dbReference type="EMBL" id="CP020559">
    <property type="protein sequence ID" value="ARE85981.1"/>
    <property type="molecule type" value="Genomic_DNA"/>
</dbReference>
<evidence type="ECO:0000313" key="10">
    <source>
        <dbReference type="Proteomes" id="UP000177894"/>
    </source>
</evidence>
<evidence type="ECO:0000313" key="9">
    <source>
        <dbReference type="EMBL" id="ARE85981.1"/>
    </source>
</evidence>
<keyword evidence="2" id="KW-0004">4Fe-4S</keyword>
<dbReference type="Pfam" id="PF04055">
    <property type="entry name" value="Radical_SAM"/>
    <property type="match status" value="1"/>
</dbReference>
<dbReference type="SFLD" id="SFLDS00029">
    <property type="entry name" value="Radical_SAM"/>
    <property type="match status" value="1"/>
</dbReference>
<dbReference type="SUPFAM" id="SSF102114">
    <property type="entry name" value="Radical SAM enzymes"/>
    <property type="match status" value="1"/>
</dbReference>
<comment type="cofactor">
    <cofactor evidence="1">
        <name>[4Fe-4S] cluster</name>
        <dbReference type="ChEBI" id="CHEBI:49883"/>
    </cofactor>
</comment>
<dbReference type="CDD" id="cd21109">
    <property type="entry name" value="SPASM"/>
    <property type="match status" value="1"/>
</dbReference>
<dbReference type="InterPro" id="IPR058240">
    <property type="entry name" value="rSAM_sf"/>
</dbReference>
<dbReference type="RefSeq" id="WP_070965811.1">
    <property type="nucleotide sequence ID" value="NZ_CP017603.1"/>
</dbReference>
<dbReference type="GO" id="GO:0046872">
    <property type="term" value="F:metal ion binding"/>
    <property type="evidence" value="ECO:0007669"/>
    <property type="project" value="UniProtKB-KW"/>
</dbReference>
<evidence type="ECO:0000256" key="3">
    <source>
        <dbReference type="ARBA" id="ARBA00022691"/>
    </source>
</evidence>
<keyword evidence="6" id="KW-0411">Iron-sulfur</keyword>
<keyword evidence="3" id="KW-0949">S-adenosyl-L-methionine</keyword>
<protein>
    <submittedName>
        <fullName evidence="9">Molybdenum cofactor biosynthesis protein A</fullName>
    </submittedName>
    <submittedName>
        <fullName evidence="8">Radical SAM protein</fullName>
    </submittedName>
</protein>
<dbReference type="InterPro" id="IPR013785">
    <property type="entry name" value="Aldolase_TIM"/>
</dbReference>
<proteinExistence type="predicted"/>
<evidence type="ECO:0000256" key="4">
    <source>
        <dbReference type="ARBA" id="ARBA00022723"/>
    </source>
</evidence>
<evidence type="ECO:0000256" key="1">
    <source>
        <dbReference type="ARBA" id="ARBA00001966"/>
    </source>
</evidence>
<gene>
    <name evidence="8" type="ORF">BJL90_07015</name>
    <name evidence="9" type="ORF">CLFO_02970</name>
</gene>
<dbReference type="Proteomes" id="UP000192478">
    <property type="component" value="Chromosome"/>
</dbReference>
<accession>A0AAC9WEQ3</accession>
<sequence length="350" mass="40917">MSKSVPINKGNYSMETENRERLFEKNRGEGWEEEYKQYRNNWIKYPQECIVSEYPLLVDLELSTICNLSCPMCYTITKKFRKNIKKSYMDFSLYKKIIDEIAGKVPALRLSLRGEATLHPNFIECIQYAKKKGIKEVSFLTNGSKLDYEFIEKIIRSEVDWITISIDGVGETYETIRKPMKFNNILNSVISLKSIKEKLGVKRPVVKIQTIWPAIKDDPEKYYNTFKQYVDLIAFNPLIEFSSKTSDIAYEDFFYCPQLYQRLVIGADGYALMCACDEYGKSRGHIGNANEETVYEIWHSSKLNYIRETHKKANGFKELEVCSQCFVPRKTEENESFVLDGRKIIVKNYK</sequence>
<dbReference type="InterPro" id="IPR050377">
    <property type="entry name" value="Radical_SAM_PqqE_MftC-like"/>
</dbReference>
<evidence type="ECO:0000259" key="7">
    <source>
        <dbReference type="PROSITE" id="PS51918"/>
    </source>
</evidence>
<dbReference type="GO" id="GO:0051536">
    <property type="term" value="F:iron-sulfur cluster binding"/>
    <property type="evidence" value="ECO:0007669"/>
    <property type="project" value="UniProtKB-KW"/>
</dbReference>
<name>A0AAC9WEQ3_9CLOT</name>
<dbReference type="PANTHER" id="PTHR11228">
    <property type="entry name" value="RADICAL SAM DOMAIN PROTEIN"/>
    <property type="match status" value="1"/>
</dbReference>
<evidence type="ECO:0000313" key="11">
    <source>
        <dbReference type="Proteomes" id="UP000192478"/>
    </source>
</evidence>